<dbReference type="AlphaFoldDB" id="A0A7I8DAU4"/>
<feature type="chain" id="PRO_5032488448" evidence="2">
    <location>
        <begin position="27"/>
        <end position="156"/>
    </location>
</feature>
<evidence type="ECO:0000256" key="1">
    <source>
        <dbReference type="SAM" id="Coils"/>
    </source>
</evidence>
<dbReference type="PROSITE" id="PS51257">
    <property type="entry name" value="PROKAR_LIPOPROTEIN"/>
    <property type="match status" value="1"/>
</dbReference>
<evidence type="ECO:0000256" key="2">
    <source>
        <dbReference type="SAM" id="SignalP"/>
    </source>
</evidence>
<accession>A0A7I8DAU4</accession>
<protein>
    <submittedName>
        <fullName evidence="3">Uncharacterized protein</fullName>
    </submittedName>
</protein>
<reference evidence="3 4" key="1">
    <citation type="submission" date="2020-08" db="EMBL/GenBank/DDBJ databases">
        <title>Complete Genome Sequence of Effusibacillus dendaii Strain skT53, Isolated from Farmland soil.</title>
        <authorList>
            <person name="Konishi T."/>
            <person name="Kawasaki H."/>
        </authorList>
    </citation>
    <scope>NUCLEOTIDE SEQUENCE [LARGE SCALE GENOMIC DNA]</scope>
    <source>
        <strain evidence="4">skT53</strain>
    </source>
</reference>
<evidence type="ECO:0000313" key="3">
    <source>
        <dbReference type="EMBL" id="BCJ85946.1"/>
    </source>
</evidence>
<dbReference type="EMBL" id="AP023366">
    <property type="protein sequence ID" value="BCJ85946.1"/>
    <property type="molecule type" value="Genomic_DNA"/>
</dbReference>
<sequence>MNWKKTVSICLTAVTVACVSPAGAGAAGTNSGSSVSENRQELSKDWQELRNLQKQIKIMKQTLKQEHHELVLLSKQKNLKLDTGKYQSFLEEINKYREADKKLFDELRKAEREHDQAKQQKVLSALTAHKKQKLKLLEQAEKWLSGEIERVKKLPA</sequence>
<dbReference type="Proteomes" id="UP000593802">
    <property type="component" value="Chromosome"/>
</dbReference>
<gene>
    <name evidence="3" type="ORF">skT53_09310</name>
</gene>
<organism evidence="3 4">
    <name type="scientific">Effusibacillus dendaii</name>
    <dbReference type="NCBI Taxonomy" id="2743772"/>
    <lineage>
        <taxon>Bacteria</taxon>
        <taxon>Bacillati</taxon>
        <taxon>Bacillota</taxon>
        <taxon>Bacilli</taxon>
        <taxon>Bacillales</taxon>
        <taxon>Alicyclobacillaceae</taxon>
        <taxon>Effusibacillus</taxon>
    </lineage>
</organism>
<keyword evidence="1" id="KW-0175">Coiled coil</keyword>
<name>A0A7I8DAU4_9BACL</name>
<feature type="signal peptide" evidence="2">
    <location>
        <begin position="1"/>
        <end position="26"/>
    </location>
</feature>
<proteinExistence type="predicted"/>
<keyword evidence="4" id="KW-1185">Reference proteome</keyword>
<feature type="coiled-coil region" evidence="1">
    <location>
        <begin position="93"/>
        <end position="120"/>
    </location>
</feature>
<dbReference type="RefSeq" id="WP_200760005.1">
    <property type="nucleotide sequence ID" value="NZ_AP023366.1"/>
</dbReference>
<dbReference type="KEGG" id="eff:skT53_09310"/>
<keyword evidence="2" id="KW-0732">Signal</keyword>
<evidence type="ECO:0000313" key="4">
    <source>
        <dbReference type="Proteomes" id="UP000593802"/>
    </source>
</evidence>